<dbReference type="GO" id="GO:0006281">
    <property type="term" value="P:DNA repair"/>
    <property type="evidence" value="ECO:0007669"/>
    <property type="project" value="InterPro"/>
</dbReference>
<accession>A0A5M9HZ38</accession>
<keyword evidence="5 9" id="KW-0269">Exonuclease</keyword>
<dbReference type="Pfam" id="PF01368">
    <property type="entry name" value="DHH"/>
    <property type="match status" value="1"/>
</dbReference>
<dbReference type="Gene3D" id="3.10.310.30">
    <property type="match status" value="1"/>
</dbReference>
<dbReference type="OrthoDB" id="9809852at2"/>
<dbReference type="InterPro" id="IPR003156">
    <property type="entry name" value="DHHA1_dom"/>
</dbReference>
<feature type="domain" description="DHHA1" evidence="7">
    <location>
        <begin position="354"/>
        <end position="447"/>
    </location>
</feature>
<evidence type="ECO:0000259" key="8">
    <source>
        <dbReference type="Pfam" id="PF17768"/>
    </source>
</evidence>
<dbReference type="InterPro" id="IPR004610">
    <property type="entry name" value="RecJ"/>
</dbReference>
<name>A0A5M9HZ38_9FIRM</name>
<dbReference type="AlphaFoldDB" id="A0A5M9HZ38"/>
<evidence type="ECO:0000259" key="7">
    <source>
        <dbReference type="Pfam" id="PF02272"/>
    </source>
</evidence>
<evidence type="ECO:0000256" key="1">
    <source>
        <dbReference type="ARBA" id="ARBA00005915"/>
    </source>
</evidence>
<dbReference type="InterPro" id="IPR001667">
    <property type="entry name" value="DDH_dom"/>
</dbReference>
<proteinExistence type="inferred from homology"/>
<sequence length="570" mass="64777">MEKWFITMKKADFNEIAEKYHISPILARLIRNRDIIGDEAVDFYLNGTIADLYDGMLMKDMDRAVEILSEKIREEKRIRVIGDYDIDGVNATYILQQGLSELGADVDTDIPDRIKDGYGLNIDLIDRAIDDGIDTIITCDNGIAAAEEIAYGKENGLTIVVTDHHEVPYVQINEEKEYILPRADAVVDPHRADCEYPFKGLCGAAVTYKLVEALYNVMQRDPEDVDYLMENVAIATVGDVMDLTGENRIFVKQGLEMLKRTQNPGLKALIECTGVDVDRLNAYHIGFVLGPCINASGRLDTAKRALELLNARTRRDAVMLAEDLKALNDSRKEMTERGVEEAVRMIESTSLKDDRVLVVYLPDCHESIAGIIAGRIREKYYKPVFVLTRAEEGVKGSGRSIETYDMFAQMCKCRALFTKFGGHKLAAGLSLEEENVERFRETINELCELSDDDLQEKVSIDMRLPFPYITEQLVNELELLEPFGKGNPKPLFAEKDLRVISPRIFGKNRNVLKCRLQDQQGYQMEAVHFGDVEDCLRAMEQKNFMSFTYYPTINEYMGRRTLQLTLVNYQ</sequence>
<dbReference type="PANTHER" id="PTHR30255:SF2">
    <property type="entry name" value="SINGLE-STRANDED-DNA-SPECIFIC EXONUCLEASE RECJ"/>
    <property type="match status" value="1"/>
</dbReference>
<dbReference type="GO" id="GO:0003676">
    <property type="term" value="F:nucleic acid binding"/>
    <property type="evidence" value="ECO:0007669"/>
    <property type="project" value="InterPro"/>
</dbReference>
<comment type="similarity">
    <text evidence="1">Belongs to the RecJ family.</text>
</comment>
<dbReference type="Pfam" id="PF02272">
    <property type="entry name" value="DHHA1"/>
    <property type="match status" value="1"/>
</dbReference>
<dbReference type="Proteomes" id="UP000322025">
    <property type="component" value="Unassembled WGS sequence"/>
</dbReference>
<evidence type="ECO:0000256" key="3">
    <source>
        <dbReference type="ARBA" id="ARBA00022722"/>
    </source>
</evidence>
<organism evidence="9 10">
    <name type="scientific">Mediterraneibacter catenae</name>
    <dbReference type="NCBI Taxonomy" id="2594882"/>
    <lineage>
        <taxon>Bacteria</taxon>
        <taxon>Bacillati</taxon>
        <taxon>Bacillota</taxon>
        <taxon>Clostridia</taxon>
        <taxon>Lachnospirales</taxon>
        <taxon>Lachnospiraceae</taxon>
        <taxon>Mediterraneibacter</taxon>
    </lineage>
</organism>
<dbReference type="Gene3D" id="3.90.1640.30">
    <property type="match status" value="1"/>
</dbReference>
<evidence type="ECO:0000256" key="4">
    <source>
        <dbReference type="ARBA" id="ARBA00022801"/>
    </source>
</evidence>
<dbReference type="NCBIfam" id="TIGR00644">
    <property type="entry name" value="recJ"/>
    <property type="match status" value="1"/>
</dbReference>
<keyword evidence="10" id="KW-1185">Reference proteome</keyword>
<dbReference type="PANTHER" id="PTHR30255">
    <property type="entry name" value="SINGLE-STRANDED-DNA-SPECIFIC EXONUCLEASE RECJ"/>
    <property type="match status" value="1"/>
</dbReference>
<evidence type="ECO:0000313" key="9">
    <source>
        <dbReference type="EMBL" id="KAA8500185.1"/>
    </source>
</evidence>
<comment type="caution">
    <text evidence="9">The sequence shown here is derived from an EMBL/GenBank/DDBJ whole genome shotgun (WGS) entry which is preliminary data.</text>
</comment>
<evidence type="ECO:0000256" key="5">
    <source>
        <dbReference type="ARBA" id="ARBA00022839"/>
    </source>
</evidence>
<feature type="domain" description="DDH" evidence="6">
    <location>
        <begin position="77"/>
        <end position="218"/>
    </location>
</feature>
<dbReference type="GO" id="GO:0008409">
    <property type="term" value="F:5'-3' exonuclease activity"/>
    <property type="evidence" value="ECO:0007669"/>
    <property type="project" value="InterPro"/>
</dbReference>
<evidence type="ECO:0000256" key="2">
    <source>
        <dbReference type="ARBA" id="ARBA00019841"/>
    </source>
</evidence>
<dbReference type="InterPro" id="IPR041122">
    <property type="entry name" value="RecJ_OB"/>
</dbReference>
<reference evidence="9" key="1">
    <citation type="submission" date="2019-07" db="EMBL/GenBank/DDBJ databases">
        <authorList>
            <person name="Wongkuna S."/>
            <person name="Scaria J."/>
        </authorList>
    </citation>
    <scope>NUCLEOTIDE SEQUENCE [LARGE SCALE GENOMIC DNA]</scope>
    <source>
        <strain evidence="9">SW178</strain>
    </source>
</reference>
<dbReference type="GO" id="GO:0006310">
    <property type="term" value="P:DNA recombination"/>
    <property type="evidence" value="ECO:0007669"/>
    <property type="project" value="InterPro"/>
</dbReference>
<evidence type="ECO:0000259" key="6">
    <source>
        <dbReference type="Pfam" id="PF01368"/>
    </source>
</evidence>
<dbReference type="Pfam" id="PF17768">
    <property type="entry name" value="RecJ_OB"/>
    <property type="match status" value="1"/>
</dbReference>
<dbReference type="InterPro" id="IPR038763">
    <property type="entry name" value="DHH_sf"/>
</dbReference>
<keyword evidence="3" id="KW-0540">Nuclease</keyword>
<dbReference type="SUPFAM" id="SSF64182">
    <property type="entry name" value="DHH phosphoesterases"/>
    <property type="match status" value="1"/>
</dbReference>
<protein>
    <recommendedName>
        <fullName evidence="2">Single-stranded-DNA-specific exonuclease RecJ</fullName>
    </recommendedName>
</protein>
<evidence type="ECO:0000313" key="10">
    <source>
        <dbReference type="Proteomes" id="UP000322025"/>
    </source>
</evidence>
<dbReference type="EMBL" id="VMSO01000039">
    <property type="protein sequence ID" value="KAA8500185.1"/>
    <property type="molecule type" value="Genomic_DNA"/>
</dbReference>
<dbReference type="InterPro" id="IPR051673">
    <property type="entry name" value="SSDNA_exonuclease_RecJ"/>
</dbReference>
<dbReference type="RefSeq" id="WP_150311640.1">
    <property type="nucleotide sequence ID" value="NZ_VMSO01000039.1"/>
</dbReference>
<feature type="domain" description="RecJ OB" evidence="8">
    <location>
        <begin position="460"/>
        <end position="566"/>
    </location>
</feature>
<gene>
    <name evidence="9" type="primary">recJ</name>
    <name evidence="9" type="ORF">FNY66_14905</name>
</gene>
<keyword evidence="4" id="KW-0378">Hydrolase</keyword>